<dbReference type="GO" id="GO:0003677">
    <property type="term" value="F:DNA binding"/>
    <property type="evidence" value="ECO:0007669"/>
    <property type="project" value="InterPro"/>
</dbReference>
<dbReference type="InterPro" id="IPR001789">
    <property type="entry name" value="Sig_transdc_resp-reg_receiver"/>
</dbReference>
<organism evidence="3 4">
    <name type="scientific">Megasphaera cerevisiae DSM 20462</name>
    <dbReference type="NCBI Taxonomy" id="1122219"/>
    <lineage>
        <taxon>Bacteria</taxon>
        <taxon>Bacillati</taxon>
        <taxon>Bacillota</taxon>
        <taxon>Negativicutes</taxon>
        <taxon>Veillonellales</taxon>
        <taxon>Veillonellaceae</taxon>
        <taxon>Megasphaera</taxon>
    </lineage>
</organism>
<name>A0A0J6WT99_9FIRM</name>
<dbReference type="InterPro" id="IPR011006">
    <property type="entry name" value="CheY-like_superfamily"/>
</dbReference>
<dbReference type="Pfam" id="PF00072">
    <property type="entry name" value="Response_reg"/>
    <property type="match status" value="1"/>
</dbReference>
<dbReference type="SMART" id="SM00448">
    <property type="entry name" value="REC"/>
    <property type="match status" value="1"/>
</dbReference>
<dbReference type="InParanoid" id="A0A0J6WT99"/>
<dbReference type="OrthoDB" id="9779387at2"/>
<sequence>MIKVAICDDEVQQVHAVKRATETYFSQREESVMCSMYDNAFTFLEEIENRTWFDIVFLDICMPDILGTEIAAEMKRQKSQAEIIFLTTSTDFAVEAFSLGVTHYLVKPYTQKQFEEAMDRAMFNYNKAHSSKIIFKLIGGGIRVIEVDDIYYIESDSHIQTAYIRGNQHVRVRQSQAQLLKVFGSLVPGQFVMPYKGYVVNQKEICVIKSSYIEMCDGKHIPLVKREYRNFQAQYFRYIFQRH</sequence>
<feature type="domain" description="Response regulatory" evidence="2">
    <location>
        <begin position="3"/>
        <end position="122"/>
    </location>
</feature>
<evidence type="ECO:0000256" key="1">
    <source>
        <dbReference type="PROSITE-ProRule" id="PRU00169"/>
    </source>
</evidence>
<keyword evidence="4" id="KW-1185">Reference proteome</keyword>
<keyword evidence="3" id="KW-0418">Kinase</keyword>
<dbReference type="Gene3D" id="3.40.50.2300">
    <property type="match status" value="1"/>
</dbReference>
<dbReference type="InterPro" id="IPR007492">
    <property type="entry name" value="LytTR_DNA-bd_dom"/>
</dbReference>
<dbReference type="RefSeq" id="WP_048514022.1">
    <property type="nucleotide sequence ID" value="NZ_FUXD01000022.1"/>
</dbReference>
<feature type="modified residue" description="4-aspartylphosphate" evidence="1">
    <location>
        <position position="59"/>
    </location>
</feature>
<protein>
    <submittedName>
        <fullName evidence="3">Histidine kinase</fullName>
    </submittedName>
</protein>
<dbReference type="PANTHER" id="PTHR37299">
    <property type="entry name" value="TRANSCRIPTIONAL REGULATOR-RELATED"/>
    <property type="match status" value="1"/>
</dbReference>
<dbReference type="Pfam" id="PF04397">
    <property type="entry name" value="LytTR"/>
    <property type="match status" value="1"/>
</dbReference>
<dbReference type="Proteomes" id="UP000036503">
    <property type="component" value="Unassembled WGS sequence"/>
</dbReference>
<dbReference type="PROSITE" id="PS50110">
    <property type="entry name" value="RESPONSE_REGULATORY"/>
    <property type="match status" value="1"/>
</dbReference>
<dbReference type="EMBL" id="LEKT01000016">
    <property type="protein sequence ID" value="KMO86750.1"/>
    <property type="molecule type" value="Genomic_DNA"/>
</dbReference>
<comment type="caution">
    <text evidence="3">The sequence shown here is derived from an EMBL/GenBank/DDBJ whole genome shotgun (WGS) entry which is preliminary data.</text>
</comment>
<dbReference type="PANTHER" id="PTHR37299:SF1">
    <property type="entry name" value="STAGE 0 SPORULATION PROTEIN A HOMOLOG"/>
    <property type="match status" value="1"/>
</dbReference>
<reference evidence="3 4" key="1">
    <citation type="submission" date="2015-06" db="EMBL/GenBank/DDBJ databases">
        <title>Draft genome sequence of beer spoilage bacterium Megasphaera cerevisiae type strain 20462.</title>
        <authorList>
            <person name="Kutumbaka K."/>
            <person name="Pasmowitz J."/>
            <person name="Mategko J."/>
            <person name="Reyes D."/>
            <person name="Friedrich A."/>
            <person name="Han S."/>
            <person name="Martens-Habbena W."/>
            <person name="Neal-McKinney J."/>
            <person name="Janagama H.K."/>
            <person name="Nadala C."/>
            <person name="Samadpour M."/>
        </authorList>
    </citation>
    <scope>NUCLEOTIDE SEQUENCE [LARGE SCALE GENOMIC DNA]</scope>
    <source>
        <strain evidence="3 4">DSM 20462</strain>
    </source>
</reference>
<evidence type="ECO:0000313" key="3">
    <source>
        <dbReference type="EMBL" id="KMO86750.1"/>
    </source>
</evidence>
<dbReference type="Gene3D" id="2.40.50.1020">
    <property type="entry name" value="LytTr DNA-binding domain"/>
    <property type="match status" value="1"/>
</dbReference>
<keyword evidence="3" id="KW-0808">Transferase</keyword>
<dbReference type="FunCoup" id="A0A0J6WT99">
    <property type="interactions" value="33"/>
</dbReference>
<evidence type="ECO:0000259" key="2">
    <source>
        <dbReference type="PROSITE" id="PS50110"/>
    </source>
</evidence>
<dbReference type="InterPro" id="IPR046947">
    <property type="entry name" value="LytR-like"/>
</dbReference>
<dbReference type="PATRIC" id="fig|1122219.3.peg.775"/>
<dbReference type="GO" id="GO:0016301">
    <property type="term" value="F:kinase activity"/>
    <property type="evidence" value="ECO:0007669"/>
    <property type="project" value="UniProtKB-KW"/>
</dbReference>
<dbReference type="AlphaFoldDB" id="A0A0J6WT99"/>
<proteinExistence type="predicted"/>
<accession>A0A0J6WT99</accession>
<dbReference type="GO" id="GO:0000156">
    <property type="term" value="F:phosphorelay response regulator activity"/>
    <property type="evidence" value="ECO:0007669"/>
    <property type="project" value="InterPro"/>
</dbReference>
<dbReference type="SUPFAM" id="SSF52172">
    <property type="entry name" value="CheY-like"/>
    <property type="match status" value="1"/>
</dbReference>
<dbReference type="STRING" id="39029.BSR42_06100"/>
<evidence type="ECO:0000313" key="4">
    <source>
        <dbReference type="Proteomes" id="UP000036503"/>
    </source>
</evidence>
<keyword evidence="1" id="KW-0597">Phosphoprotein</keyword>
<gene>
    <name evidence="3" type="ORF">AB840_06485</name>
</gene>